<dbReference type="AlphaFoldDB" id="A0A0W0RRI2"/>
<dbReference type="Proteomes" id="UP000054695">
    <property type="component" value="Unassembled WGS sequence"/>
</dbReference>
<accession>A0A0W0RRI2</accession>
<evidence type="ECO:0000313" key="2">
    <source>
        <dbReference type="EMBL" id="KTC73674.1"/>
    </source>
</evidence>
<comment type="caution">
    <text evidence="2">The sequence shown here is derived from an EMBL/GenBank/DDBJ whole genome shotgun (WGS) entry which is preliminary data.</text>
</comment>
<name>A0A0W0RRI2_LEGBO</name>
<reference evidence="2 3" key="1">
    <citation type="submission" date="2015-11" db="EMBL/GenBank/DDBJ databases">
        <title>Genomic analysis of 38 Legionella species identifies large and diverse effector repertoires.</title>
        <authorList>
            <person name="Burstein D."/>
            <person name="Amaro F."/>
            <person name="Zusman T."/>
            <person name="Lifshitz Z."/>
            <person name="Cohen O."/>
            <person name="Gilbert J.A."/>
            <person name="Pupko T."/>
            <person name="Shuman H.A."/>
            <person name="Segal G."/>
        </authorList>
    </citation>
    <scope>NUCLEOTIDE SEQUENCE [LARGE SCALE GENOMIC DNA]</scope>
    <source>
        <strain evidence="2 3">WIGA</strain>
    </source>
</reference>
<dbReference type="STRING" id="447.Lboz_2320"/>
<protein>
    <submittedName>
        <fullName evidence="2">Uncharacterized protein</fullName>
    </submittedName>
</protein>
<evidence type="ECO:0000313" key="3">
    <source>
        <dbReference type="Proteomes" id="UP000054695"/>
    </source>
</evidence>
<dbReference type="OrthoDB" id="5646284at2"/>
<proteinExistence type="predicted"/>
<keyword evidence="1" id="KW-0812">Transmembrane</keyword>
<dbReference type="EMBL" id="LNXU01000019">
    <property type="protein sequence ID" value="KTC73674.1"/>
    <property type="molecule type" value="Genomic_DNA"/>
</dbReference>
<gene>
    <name evidence="2" type="ORF">Lboz_2320</name>
</gene>
<feature type="transmembrane region" description="Helical" evidence="1">
    <location>
        <begin position="6"/>
        <end position="24"/>
    </location>
</feature>
<keyword evidence="3" id="KW-1185">Reference proteome</keyword>
<evidence type="ECO:0000256" key="1">
    <source>
        <dbReference type="SAM" id="Phobius"/>
    </source>
</evidence>
<dbReference type="RefSeq" id="WP_058459917.1">
    <property type="nucleotide sequence ID" value="NZ_CAAAIY010000021.1"/>
</dbReference>
<keyword evidence="1" id="KW-1133">Transmembrane helix</keyword>
<organism evidence="2 3">
    <name type="scientific">Legionella bozemanae</name>
    <name type="common">Fluoribacter bozemanae</name>
    <dbReference type="NCBI Taxonomy" id="447"/>
    <lineage>
        <taxon>Bacteria</taxon>
        <taxon>Pseudomonadati</taxon>
        <taxon>Pseudomonadota</taxon>
        <taxon>Gammaproteobacteria</taxon>
        <taxon>Legionellales</taxon>
        <taxon>Legionellaceae</taxon>
        <taxon>Legionella</taxon>
    </lineage>
</organism>
<sequence>MWIRKLWYFFVLSYFFLYCTLGYTKSNSIQFYYSNNNQILDIEKAYQRLTGKEQYELKKNAIRILQQQHMELGEFKSMLGTYTLQETQQFTAENAEIFFVSPLQKLSLSKTFLIASILAKQLDQESVVVFIPTNTNTIAHIKLIFNCNKLTIPEAIQLIHKLPASFTRAFTLNLKNTHSGFDSAEVYSIEWLGSNLNSSVIQNIFPFAKVLSENGEAYLVFNTGKYQKL</sequence>
<dbReference type="PATRIC" id="fig|447.4.peg.2459"/>
<keyword evidence="1" id="KW-0472">Membrane</keyword>